<evidence type="ECO:0000313" key="8">
    <source>
        <dbReference type="Proteomes" id="UP000185663"/>
    </source>
</evidence>
<dbReference type="CDD" id="cd10789">
    <property type="entry name" value="GH38N_AMII_ER_cytosolic"/>
    <property type="match status" value="1"/>
</dbReference>
<proteinExistence type="inferred from homology"/>
<dbReference type="InterPro" id="IPR000602">
    <property type="entry name" value="Glyco_hydro_38_N"/>
</dbReference>
<dbReference type="SMART" id="SM00872">
    <property type="entry name" value="Alpha-mann_mid"/>
    <property type="match status" value="1"/>
</dbReference>
<dbReference type="InterPro" id="IPR011013">
    <property type="entry name" value="Gal_mutarotase_sf_dom"/>
</dbReference>
<dbReference type="STRING" id="545619.SAMN04489860_2597"/>
<dbReference type="InterPro" id="IPR027291">
    <property type="entry name" value="Glyco_hydro_38_N_sf"/>
</dbReference>
<feature type="domain" description="Glycoside hydrolase family 38 central" evidence="6">
    <location>
        <begin position="297"/>
        <end position="374"/>
    </location>
</feature>
<dbReference type="Proteomes" id="UP000185663">
    <property type="component" value="Chromosome I"/>
</dbReference>
<dbReference type="SUPFAM" id="SSF88713">
    <property type="entry name" value="Glycoside hydrolase/deacetylase"/>
    <property type="match status" value="1"/>
</dbReference>
<evidence type="ECO:0000256" key="1">
    <source>
        <dbReference type="ARBA" id="ARBA00009792"/>
    </source>
</evidence>
<evidence type="ECO:0000259" key="6">
    <source>
        <dbReference type="SMART" id="SM00872"/>
    </source>
</evidence>
<dbReference type="Pfam" id="PF09261">
    <property type="entry name" value="Alpha-mann_mid"/>
    <property type="match status" value="1"/>
</dbReference>
<feature type="compositionally biased region" description="Polar residues" evidence="5">
    <location>
        <begin position="1"/>
        <end position="14"/>
    </location>
</feature>
<dbReference type="Pfam" id="PF07748">
    <property type="entry name" value="Glyco_hydro_38C"/>
    <property type="match status" value="1"/>
</dbReference>
<dbReference type="Gene3D" id="1.20.1270.50">
    <property type="entry name" value="Glycoside hydrolase family 38, central domain"/>
    <property type="match status" value="1"/>
</dbReference>
<keyword evidence="2" id="KW-0479">Metal-binding</keyword>
<feature type="region of interest" description="Disordered" evidence="5">
    <location>
        <begin position="884"/>
        <end position="913"/>
    </location>
</feature>
<dbReference type="GO" id="GO:0009313">
    <property type="term" value="P:oligosaccharide catabolic process"/>
    <property type="evidence" value="ECO:0007669"/>
    <property type="project" value="TreeGrafter"/>
</dbReference>
<feature type="region of interest" description="Disordered" evidence="5">
    <location>
        <begin position="1"/>
        <end position="21"/>
    </location>
</feature>
<dbReference type="Gene3D" id="3.20.110.10">
    <property type="entry name" value="Glycoside hydrolase 38, N terminal domain"/>
    <property type="match status" value="1"/>
</dbReference>
<evidence type="ECO:0000256" key="2">
    <source>
        <dbReference type="ARBA" id="ARBA00022723"/>
    </source>
</evidence>
<dbReference type="InterPro" id="IPR028995">
    <property type="entry name" value="Glyco_hydro_57/38_cen_sf"/>
</dbReference>
<dbReference type="AlphaFoldDB" id="A0A1H1VUG8"/>
<keyword evidence="3" id="KW-0378">Hydrolase</keyword>
<accession>A0A1H1VUG8</accession>
<dbReference type="Pfam" id="PF01074">
    <property type="entry name" value="Glyco_hydro_38N"/>
    <property type="match status" value="1"/>
</dbReference>
<reference evidence="7 8" key="1">
    <citation type="submission" date="2016-10" db="EMBL/GenBank/DDBJ databases">
        <authorList>
            <person name="de Groot N.N."/>
        </authorList>
    </citation>
    <scope>NUCLEOTIDE SEQUENCE [LARGE SCALE GENOMIC DNA]</scope>
    <source>
        <strain evidence="7 8">DSM 22126</strain>
    </source>
</reference>
<gene>
    <name evidence="7" type="ORF">SAMN04489860_2597</name>
</gene>
<dbReference type="InterPro" id="IPR037094">
    <property type="entry name" value="Glyco_hydro_38_cen_sf"/>
</dbReference>
<dbReference type="PANTHER" id="PTHR46017">
    <property type="entry name" value="ALPHA-MANNOSIDASE 2C1"/>
    <property type="match status" value="1"/>
</dbReference>
<dbReference type="EMBL" id="LT629776">
    <property type="protein sequence ID" value="SDS87679.1"/>
    <property type="molecule type" value="Genomic_DNA"/>
</dbReference>
<dbReference type="Gene3D" id="2.70.98.30">
    <property type="entry name" value="Golgi alpha-mannosidase II, domain 4"/>
    <property type="match status" value="1"/>
</dbReference>
<dbReference type="Gene3D" id="2.60.40.1180">
    <property type="entry name" value="Golgi alpha-mannosidase II"/>
    <property type="match status" value="1"/>
</dbReference>
<comment type="similarity">
    <text evidence="1">Belongs to the glycosyl hydrolase 38 family.</text>
</comment>
<feature type="compositionally biased region" description="Low complexity" evidence="5">
    <location>
        <begin position="894"/>
        <end position="913"/>
    </location>
</feature>
<dbReference type="InterPro" id="IPR011330">
    <property type="entry name" value="Glyco_hydro/deAcase_b/a-brl"/>
</dbReference>
<evidence type="ECO:0000313" key="7">
    <source>
        <dbReference type="EMBL" id="SDS87679.1"/>
    </source>
</evidence>
<dbReference type="GO" id="GO:0006013">
    <property type="term" value="P:mannose metabolic process"/>
    <property type="evidence" value="ECO:0007669"/>
    <property type="project" value="InterPro"/>
</dbReference>
<dbReference type="GO" id="GO:0030246">
    <property type="term" value="F:carbohydrate binding"/>
    <property type="evidence" value="ECO:0007669"/>
    <property type="project" value="InterPro"/>
</dbReference>
<evidence type="ECO:0000256" key="3">
    <source>
        <dbReference type="ARBA" id="ARBA00022801"/>
    </source>
</evidence>
<organism evidence="7 8">
    <name type="scientific">Paraoerskovia marina</name>
    <dbReference type="NCBI Taxonomy" id="545619"/>
    <lineage>
        <taxon>Bacteria</taxon>
        <taxon>Bacillati</taxon>
        <taxon>Actinomycetota</taxon>
        <taxon>Actinomycetes</taxon>
        <taxon>Micrococcales</taxon>
        <taxon>Cellulomonadaceae</taxon>
        <taxon>Paraoerskovia</taxon>
    </lineage>
</organism>
<sequence>MMNRAPESNPSSRPTPGEFERPSAARDRTLHMIGNAHLDLVWLWPWQEAYQEARATFWSAINRMDEYPDFVFTCDQIVLLAWIEESDPILFERIRERVAEGRWVNVGGWWVEPDCNIPTGESFARQGLLGQRYLQSRFGKPAPVGMNVDPFGHNGMIPQILQLQGMDAYTFLRPGPHESDLVESAFWWESPDGSRVLAWRIPYEYMSPAGPVARQTEKALGQIGSLSGHKMVFYGVGNHGGGPTIDNIESIRRYDAMGSFGKMIFSSPPQFFADLRAEIAESSEPPLPVRKTELQHHAPGCYSAHSGVKAWLRRAQSNVLVAERWGAVAAQRFGITYPRDDLTRAWEQVSLNQFHDILPGSAIESAYDDVRDQLGEAVAISKRIITRTHNAIARQIQIDVDTATQPVVVFNPHSWPLTTVIELHYGGEPNGVFVVDESGQRVPSQRVQSTASTDDEMRGASAFRVEVPPLGYRLYRLVGALLEPREPLVDADPAPAVHVDPHSGSITMDNGRLRATVGASTGWLTELLLLDEGVDVIAGATGDHARISQDPTDTWGHRVVSYAGPGVEMSVDRLVVVEEGPLRVRVRVERSWGRSLLIEDFILSRGSDSLEVRAEIDWREKAHLLKLRFPTAVDNPVATYEVPWGHVERPVDGVEYPGQSWIDLSGTVGERHAGLTVVNNAKHAYDASPASSMPRSESPSMGITAVRSPVYSWHDPRELEDANRFSYQDQGIQRFEYALVPHLGGWEASDPMRRAAEVGTKPRAMFESFHDGALPPVGSFGAVDSRVDGPGGVLVSALKGSEDLADDGTDSAVVRCYEWTGQPGTTTVRVQVPVLDGFRTIEAEFGPSQIRTFVVPNARQADIREVDLVEWDIGTRARGVWTEVPTAAAKDDSTNTSTDSGSGPGPATLPGMR</sequence>
<evidence type="ECO:0000256" key="5">
    <source>
        <dbReference type="SAM" id="MobiDB-lite"/>
    </source>
</evidence>
<dbReference type="GO" id="GO:0046872">
    <property type="term" value="F:metal ion binding"/>
    <property type="evidence" value="ECO:0007669"/>
    <property type="project" value="UniProtKB-KW"/>
</dbReference>
<name>A0A1H1VUG8_9CELL</name>
<evidence type="ECO:0000256" key="4">
    <source>
        <dbReference type="ARBA" id="ARBA00023295"/>
    </source>
</evidence>
<keyword evidence="4" id="KW-0326">Glycosidase</keyword>
<dbReference type="GO" id="GO:0004559">
    <property type="term" value="F:alpha-mannosidase activity"/>
    <property type="evidence" value="ECO:0007669"/>
    <property type="project" value="InterPro"/>
</dbReference>
<dbReference type="InterPro" id="IPR011682">
    <property type="entry name" value="Glyco_hydro_38_C"/>
</dbReference>
<dbReference type="InterPro" id="IPR015341">
    <property type="entry name" value="Glyco_hydro_38_cen"/>
</dbReference>
<protein>
    <submittedName>
        <fullName evidence="7">Alpha-mannosidase</fullName>
    </submittedName>
</protein>
<dbReference type="InterPro" id="IPR013780">
    <property type="entry name" value="Glyco_hydro_b"/>
</dbReference>
<dbReference type="SUPFAM" id="SSF74650">
    <property type="entry name" value="Galactose mutarotase-like"/>
    <property type="match status" value="1"/>
</dbReference>
<keyword evidence="8" id="KW-1185">Reference proteome</keyword>
<dbReference type="PANTHER" id="PTHR46017:SF1">
    <property type="entry name" value="ALPHA-MANNOSIDASE 2C1"/>
    <property type="match status" value="1"/>
</dbReference>
<dbReference type="SUPFAM" id="SSF88688">
    <property type="entry name" value="Families 57/38 glycoside transferase middle domain"/>
    <property type="match status" value="1"/>
</dbReference>